<dbReference type="RefSeq" id="WP_166227866.1">
    <property type="nucleotide sequence ID" value="NZ_CP049989.1"/>
</dbReference>
<proteinExistence type="predicted"/>
<dbReference type="Proteomes" id="UP000503162">
    <property type="component" value="Chromosome"/>
</dbReference>
<keyword evidence="2" id="KW-1185">Reference proteome</keyword>
<protein>
    <submittedName>
        <fullName evidence="1">Uncharacterized protein</fullName>
    </submittedName>
</protein>
<organism evidence="1 2">
    <name type="scientific">Hydrogenophaga crocea</name>
    <dbReference type="NCBI Taxonomy" id="2716225"/>
    <lineage>
        <taxon>Bacteria</taxon>
        <taxon>Pseudomonadati</taxon>
        <taxon>Pseudomonadota</taxon>
        <taxon>Betaproteobacteria</taxon>
        <taxon>Burkholderiales</taxon>
        <taxon>Comamonadaceae</taxon>
        <taxon>Hydrogenophaga</taxon>
    </lineage>
</organism>
<gene>
    <name evidence="1" type="ORF">G9Q37_13615</name>
</gene>
<evidence type="ECO:0000313" key="1">
    <source>
        <dbReference type="EMBL" id="QIM53109.1"/>
    </source>
</evidence>
<dbReference type="KEGG" id="hcz:G9Q37_13615"/>
<evidence type="ECO:0000313" key="2">
    <source>
        <dbReference type="Proteomes" id="UP000503162"/>
    </source>
</evidence>
<accession>A0A6G8IJ19</accession>
<reference evidence="1 2" key="1">
    <citation type="submission" date="2020-03" db="EMBL/GenBank/DDBJ databases">
        <title>Hydrogenophaga sp. nov. isolated from cyanobacterial mat.</title>
        <authorList>
            <person name="Thorat V."/>
            <person name="Kirdat K."/>
            <person name="Tiwarekar B."/>
            <person name="Costa E.D."/>
            <person name="Yadav A."/>
        </authorList>
    </citation>
    <scope>NUCLEOTIDE SEQUENCE [LARGE SCALE GENOMIC DNA]</scope>
    <source>
        <strain evidence="1 2">BA0156</strain>
    </source>
</reference>
<dbReference type="AlphaFoldDB" id="A0A6G8IJ19"/>
<name>A0A6G8IJ19_9BURK</name>
<sequence length="141" mass="14490">MGTPLRLEPRATRVGDAPALTPGYAVLAAHNFPGGRVTALGIERAIEHVEEAIMAAGPLPGAGGPLALQDMAVASLFEAIAPGQATLDLDAVERAFSALADHAQGSVVAGRQVPTDIASAARLVWLRELLHHGRYSGLSLG</sequence>
<dbReference type="EMBL" id="CP049989">
    <property type="protein sequence ID" value="QIM53109.1"/>
    <property type="molecule type" value="Genomic_DNA"/>
</dbReference>